<feature type="transmembrane region" description="Helical" evidence="7">
    <location>
        <begin position="9"/>
        <end position="29"/>
    </location>
</feature>
<proteinExistence type="inferred from homology"/>
<reference evidence="10 12" key="2">
    <citation type="submission" date="2018-08" db="EMBL/GenBank/DDBJ databases">
        <title>A genome reference for cultivated species of the human gut microbiota.</title>
        <authorList>
            <person name="Zou Y."/>
            <person name="Xue W."/>
            <person name="Luo G."/>
        </authorList>
    </citation>
    <scope>NUCLEOTIDE SEQUENCE [LARGE SCALE GENOMIC DNA]</scope>
    <source>
        <strain evidence="10 12">TF05-11AC</strain>
    </source>
</reference>
<dbReference type="GO" id="GO:0055085">
    <property type="term" value="P:transmembrane transport"/>
    <property type="evidence" value="ECO:0007669"/>
    <property type="project" value="InterPro"/>
</dbReference>
<dbReference type="InterPro" id="IPR000515">
    <property type="entry name" value="MetI-like"/>
</dbReference>
<comment type="subcellular location">
    <subcellularLocation>
        <location evidence="1 7">Cell membrane</location>
        <topology evidence="1 7">Multi-pass membrane protein</topology>
    </subcellularLocation>
</comment>
<sequence>MARYILKRLLWMIPIVLGVAVIVFTLMSFCPGDPAAIILGSSATEADLEAMREELGLNHSYLVRLGTFLSDTFIHFDLGKSWITQTSISAAIAERLPRTMMLTIATLGLSILIGIPLGIMAAINQGKWKDNFCMGFALLGVSIPDFWLALLLIILFSVKLGWLPAMGIGGVKYYILPALAGCMGGIATLARQTRSSMLDVIRADYITTARAKGVPEFRVITGHALKNAMIPIITIIGTHFGKMLGGAMVIETIFSIPGMGSYIVTGVNSRDYPVVQVAAIFLAIVFSICMLGVDLIYAAVDPRIKAQYGRKKRKVKAND</sequence>
<keyword evidence="6 7" id="KW-0472">Membrane</keyword>
<evidence type="ECO:0000313" key="9">
    <source>
        <dbReference type="EMBL" id="CUP26253.1"/>
    </source>
</evidence>
<evidence type="ECO:0000256" key="5">
    <source>
        <dbReference type="ARBA" id="ARBA00022989"/>
    </source>
</evidence>
<protein>
    <submittedName>
        <fullName evidence="10">ABC transporter permease</fullName>
    </submittedName>
    <submittedName>
        <fullName evidence="9">ABC-type dipeptide/oligopeptide/nickel transport systems, permease components</fullName>
    </submittedName>
</protein>
<evidence type="ECO:0000256" key="6">
    <source>
        <dbReference type="ARBA" id="ARBA00023136"/>
    </source>
</evidence>
<comment type="similarity">
    <text evidence="7">Belongs to the binding-protein-dependent transport system permease family.</text>
</comment>
<reference evidence="9 11" key="1">
    <citation type="submission" date="2015-09" db="EMBL/GenBank/DDBJ databases">
        <authorList>
            <consortium name="Pathogen Informatics"/>
        </authorList>
    </citation>
    <scope>NUCLEOTIDE SEQUENCE [LARGE SCALE GENOMIC DNA]</scope>
    <source>
        <strain evidence="9 11">2789STDY5608850</strain>
    </source>
</reference>
<evidence type="ECO:0000256" key="1">
    <source>
        <dbReference type="ARBA" id="ARBA00004651"/>
    </source>
</evidence>
<dbReference type="Pfam" id="PF19300">
    <property type="entry name" value="BPD_transp_1_N"/>
    <property type="match status" value="1"/>
</dbReference>
<dbReference type="PANTHER" id="PTHR43163">
    <property type="entry name" value="DIPEPTIDE TRANSPORT SYSTEM PERMEASE PROTEIN DPPB-RELATED"/>
    <property type="match status" value="1"/>
</dbReference>
<evidence type="ECO:0000259" key="8">
    <source>
        <dbReference type="PROSITE" id="PS50928"/>
    </source>
</evidence>
<dbReference type="Proteomes" id="UP000095651">
    <property type="component" value="Unassembled WGS sequence"/>
</dbReference>
<evidence type="ECO:0000256" key="2">
    <source>
        <dbReference type="ARBA" id="ARBA00022448"/>
    </source>
</evidence>
<dbReference type="EMBL" id="CYZE01000023">
    <property type="protein sequence ID" value="CUP26253.1"/>
    <property type="molecule type" value="Genomic_DNA"/>
</dbReference>
<dbReference type="PROSITE" id="PS50928">
    <property type="entry name" value="ABC_TM1"/>
    <property type="match status" value="1"/>
</dbReference>
<keyword evidence="2 7" id="KW-0813">Transport</keyword>
<feature type="transmembrane region" description="Helical" evidence="7">
    <location>
        <begin position="170"/>
        <end position="190"/>
    </location>
</feature>
<dbReference type="Pfam" id="PF00528">
    <property type="entry name" value="BPD_transp_1"/>
    <property type="match status" value="1"/>
</dbReference>
<dbReference type="AlphaFoldDB" id="A0A174LQ72"/>
<keyword evidence="5 7" id="KW-1133">Transmembrane helix</keyword>
<feature type="transmembrane region" description="Helical" evidence="7">
    <location>
        <begin position="100"/>
        <end position="123"/>
    </location>
</feature>
<dbReference type="SUPFAM" id="SSF161098">
    <property type="entry name" value="MetI-like"/>
    <property type="match status" value="1"/>
</dbReference>
<dbReference type="CDD" id="cd06261">
    <property type="entry name" value="TM_PBP2"/>
    <property type="match status" value="1"/>
</dbReference>
<dbReference type="Proteomes" id="UP000261257">
    <property type="component" value="Unassembled WGS sequence"/>
</dbReference>
<dbReference type="EMBL" id="QSSQ01000017">
    <property type="protein sequence ID" value="RGM02961.1"/>
    <property type="molecule type" value="Genomic_DNA"/>
</dbReference>
<organism evidence="9 11">
    <name type="scientific">Hungatella hathewayi</name>
    <dbReference type="NCBI Taxonomy" id="154046"/>
    <lineage>
        <taxon>Bacteria</taxon>
        <taxon>Bacillati</taxon>
        <taxon>Bacillota</taxon>
        <taxon>Clostridia</taxon>
        <taxon>Lachnospirales</taxon>
        <taxon>Lachnospiraceae</taxon>
        <taxon>Hungatella</taxon>
    </lineage>
</organism>
<dbReference type="InterPro" id="IPR035906">
    <property type="entry name" value="MetI-like_sf"/>
</dbReference>
<evidence type="ECO:0000256" key="7">
    <source>
        <dbReference type="RuleBase" id="RU363032"/>
    </source>
</evidence>
<dbReference type="Gene3D" id="1.10.3720.10">
    <property type="entry name" value="MetI-like"/>
    <property type="match status" value="1"/>
</dbReference>
<evidence type="ECO:0000313" key="12">
    <source>
        <dbReference type="Proteomes" id="UP000261257"/>
    </source>
</evidence>
<keyword evidence="3" id="KW-1003">Cell membrane</keyword>
<dbReference type="GO" id="GO:0005886">
    <property type="term" value="C:plasma membrane"/>
    <property type="evidence" value="ECO:0007669"/>
    <property type="project" value="UniProtKB-SubCell"/>
</dbReference>
<accession>A0A174LQ72</accession>
<evidence type="ECO:0000313" key="11">
    <source>
        <dbReference type="Proteomes" id="UP000095651"/>
    </source>
</evidence>
<name>A0A174LQ72_9FIRM</name>
<keyword evidence="4 7" id="KW-0812">Transmembrane</keyword>
<gene>
    <name evidence="9" type="primary">gsiC_5</name>
    <name evidence="10" type="ORF">DXC39_17020</name>
    <name evidence="9" type="ORF">ERS852407_05451</name>
</gene>
<feature type="transmembrane region" description="Helical" evidence="7">
    <location>
        <begin position="135"/>
        <end position="158"/>
    </location>
</feature>
<dbReference type="PANTHER" id="PTHR43163:SF6">
    <property type="entry name" value="DIPEPTIDE TRANSPORT SYSTEM PERMEASE PROTEIN DPPB-RELATED"/>
    <property type="match status" value="1"/>
</dbReference>
<evidence type="ECO:0000313" key="10">
    <source>
        <dbReference type="EMBL" id="RGM02961.1"/>
    </source>
</evidence>
<dbReference type="InterPro" id="IPR045621">
    <property type="entry name" value="BPD_transp_1_N"/>
</dbReference>
<dbReference type="RefSeq" id="WP_055659969.1">
    <property type="nucleotide sequence ID" value="NZ_CABIXC010000023.1"/>
</dbReference>
<feature type="transmembrane region" description="Helical" evidence="7">
    <location>
        <begin position="277"/>
        <end position="300"/>
    </location>
</feature>
<evidence type="ECO:0000256" key="3">
    <source>
        <dbReference type="ARBA" id="ARBA00022475"/>
    </source>
</evidence>
<feature type="domain" description="ABC transmembrane type-1" evidence="8">
    <location>
        <begin position="96"/>
        <end position="297"/>
    </location>
</feature>
<evidence type="ECO:0000256" key="4">
    <source>
        <dbReference type="ARBA" id="ARBA00022692"/>
    </source>
</evidence>